<reference evidence="3 4" key="1">
    <citation type="journal article" date="2016" name="Gut Pathog.">
        <title>Whole genome sequencing of "Faecalibaculum rodentium" ALO17, isolated from C57BL/6J laboratory mouse feces.</title>
        <authorList>
            <person name="Lim S."/>
            <person name="Chang D.H."/>
            <person name="Ahn S."/>
            <person name="Kim B.C."/>
        </authorList>
    </citation>
    <scope>NUCLEOTIDE SEQUENCE [LARGE SCALE GENOMIC DNA]</scope>
    <source>
        <strain evidence="3 4">Alo17</strain>
    </source>
</reference>
<evidence type="ECO:0000256" key="2">
    <source>
        <dbReference type="HAMAP-Rule" id="MF_01448"/>
    </source>
</evidence>
<evidence type="ECO:0000313" key="4">
    <source>
        <dbReference type="Proteomes" id="UP000069771"/>
    </source>
</evidence>
<gene>
    <name evidence="3" type="ORF">AALO17_08550</name>
</gene>
<dbReference type="PANTHER" id="PTHR40066">
    <property type="entry name" value="UPF0473 PROTEIN CBO2561/CLC_2432"/>
    <property type="match status" value="1"/>
</dbReference>
<dbReference type="Pfam" id="PF06949">
    <property type="entry name" value="DUF1292"/>
    <property type="match status" value="1"/>
</dbReference>
<keyword evidence="4" id="KW-1185">Reference proteome</keyword>
<dbReference type="EMBL" id="CP011391">
    <property type="protein sequence ID" value="AMK53989.1"/>
    <property type="molecule type" value="Genomic_DNA"/>
</dbReference>
<dbReference type="PANTHER" id="PTHR40066:SF1">
    <property type="entry name" value="UPF0473 PROTEIN CBO2561_CLC_2432"/>
    <property type="match status" value="1"/>
</dbReference>
<evidence type="ECO:0000313" key="3">
    <source>
        <dbReference type="EMBL" id="AMK53989.1"/>
    </source>
</evidence>
<comment type="similarity">
    <text evidence="1 2">Belongs to the UPF0473 family.</text>
</comment>
<name>A0A140DTL2_9FIRM</name>
<dbReference type="Proteomes" id="UP000069771">
    <property type="component" value="Chromosome"/>
</dbReference>
<dbReference type="InterPro" id="IPR009711">
    <property type="entry name" value="UPF0473"/>
</dbReference>
<sequence length="97" mass="11238">MQKMQSLERNDFMLDSNCLYVTDENGNEQKMTILFTFDSQDLGTQYVVFQREGAVDGEVFASRYDEEGNLMPIESDEEWEMVEEVINTFAEDEENAG</sequence>
<protein>
    <recommendedName>
        <fullName evidence="2">UPF0473 protein AALO17_08550</fullName>
    </recommendedName>
</protein>
<accession>A0A140DTL2</accession>
<dbReference type="STRING" id="1702221.AALO17_08550"/>
<proteinExistence type="inferred from homology"/>
<dbReference type="AlphaFoldDB" id="A0A140DTL2"/>
<dbReference type="HAMAP" id="MF_01448">
    <property type="entry name" value="UPF0473"/>
    <property type="match status" value="1"/>
</dbReference>
<dbReference type="KEGG" id="fro:AALO17_08550"/>
<organism evidence="3 4">
    <name type="scientific">Faecalibaculum rodentium</name>
    <dbReference type="NCBI Taxonomy" id="1702221"/>
    <lineage>
        <taxon>Bacteria</taxon>
        <taxon>Bacillati</taxon>
        <taxon>Bacillota</taxon>
        <taxon>Erysipelotrichia</taxon>
        <taxon>Erysipelotrichales</taxon>
        <taxon>Erysipelotrichaceae</taxon>
        <taxon>Faecalibaculum</taxon>
    </lineage>
</organism>
<dbReference type="PATRIC" id="fig|1702221.3.peg.828"/>
<evidence type="ECO:0000256" key="1">
    <source>
        <dbReference type="ARBA" id="ARBA00008439"/>
    </source>
</evidence>